<proteinExistence type="predicted"/>
<gene>
    <name evidence="1" type="ORF">AVEN_123973_1</name>
</gene>
<evidence type="ECO:0000313" key="1">
    <source>
        <dbReference type="EMBL" id="GBM13556.1"/>
    </source>
</evidence>
<comment type="caution">
    <text evidence="1">The sequence shown here is derived from an EMBL/GenBank/DDBJ whole genome shotgun (WGS) entry which is preliminary data.</text>
</comment>
<organism evidence="1 2">
    <name type="scientific">Araneus ventricosus</name>
    <name type="common">Orbweaver spider</name>
    <name type="synonym">Epeira ventricosa</name>
    <dbReference type="NCBI Taxonomy" id="182803"/>
    <lineage>
        <taxon>Eukaryota</taxon>
        <taxon>Metazoa</taxon>
        <taxon>Ecdysozoa</taxon>
        <taxon>Arthropoda</taxon>
        <taxon>Chelicerata</taxon>
        <taxon>Arachnida</taxon>
        <taxon>Araneae</taxon>
        <taxon>Araneomorphae</taxon>
        <taxon>Entelegynae</taxon>
        <taxon>Araneoidea</taxon>
        <taxon>Araneidae</taxon>
        <taxon>Araneus</taxon>
    </lineage>
</organism>
<evidence type="ECO:0000313" key="2">
    <source>
        <dbReference type="Proteomes" id="UP000499080"/>
    </source>
</evidence>
<accession>A0A4Y2DBV2</accession>
<protein>
    <submittedName>
        <fullName evidence="1">Uncharacterized protein</fullName>
    </submittedName>
</protein>
<reference evidence="1 2" key="1">
    <citation type="journal article" date="2019" name="Sci. Rep.">
        <title>Orb-weaving spider Araneus ventricosus genome elucidates the spidroin gene catalogue.</title>
        <authorList>
            <person name="Kono N."/>
            <person name="Nakamura H."/>
            <person name="Ohtoshi R."/>
            <person name="Moran D.A.P."/>
            <person name="Shinohara A."/>
            <person name="Yoshida Y."/>
            <person name="Fujiwara M."/>
            <person name="Mori M."/>
            <person name="Tomita M."/>
            <person name="Arakawa K."/>
        </authorList>
    </citation>
    <scope>NUCLEOTIDE SEQUENCE [LARGE SCALE GENOMIC DNA]</scope>
</reference>
<dbReference type="AlphaFoldDB" id="A0A4Y2DBV2"/>
<keyword evidence="2" id="KW-1185">Reference proteome</keyword>
<sequence>MTKTHQPAISLQTFAPHQRDGVGCSVHKAYMPNTLRILFGIGLGTGILHPQNRDLTTRPSRLPEAVERIIINKRNSYCDGKEYIEA</sequence>
<dbReference type="Proteomes" id="UP000499080">
    <property type="component" value="Unassembled WGS sequence"/>
</dbReference>
<name>A0A4Y2DBV2_ARAVE</name>
<dbReference type="EMBL" id="BGPR01000330">
    <property type="protein sequence ID" value="GBM13556.1"/>
    <property type="molecule type" value="Genomic_DNA"/>
</dbReference>